<keyword evidence="3 5" id="KW-0698">rRNA processing</keyword>
<keyword evidence="1 5" id="KW-0963">Cytoplasm</keyword>
<protein>
    <recommendedName>
        <fullName evidence="5">Ribosome maturation factor RimM</fullName>
    </recommendedName>
</protein>
<dbReference type="GO" id="GO:0042274">
    <property type="term" value="P:ribosomal small subunit biogenesis"/>
    <property type="evidence" value="ECO:0007669"/>
    <property type="project" value="UniProtKB-UniRule"/>
</dbReference>
<evidence type="ECO:0000259" key="6">
    <source>
        <dbReference type="Pfam" id="PF01782"/>
    </source>
</evidence>
<dbReference type="InterPro" id="IPR002676">
    <property type="entry name" value="RimM_N"/>
</dbReference>
<dbReference type="SUPFAM" id="SSF50447">
    <property type="entry name" value="Translation proteins"/>
    <property type="match status" value="1"/>
</dbReference>
<comment type="function">
    <text evidence="5">An accessory protein needed during the final step in the assembly of 30S ribosomal subunit, possibly for assembly of the head region. Essential for efficient processing of 16S rRNA. May be needed both before and after RbfA during the maturation of 16S rRNA. It has affinity for free ribosomal 30S subunits but not for 70S ribosomes.</text>
</comment>
<dbReference type="InParanoid" id="E6W6E5"/>
<dbReference type="EMBL" id="CP002432">
    <property type="protein sequence ID" value="ADU67280.1"/>
    <property type="molecule type" value="Genomic_DNA"/>
</dbReference>
<dbReference type="AlphaFoldDB" id="E6W6E5"/>
<comment type="domain">
    <text evidence="5">The PRC barrel domain binds ribosomal protein uS19.</text>
</comment>
<gene>
    <name evidence="5" type="primary">rimM</name>
    <name evidence="8" type="ordered locus">Selin_2569</name>
</gene>
<dbReference type="HAMAP" id="MF_00014">
    <property type="entry name" value="Ribosome_mat_RimM"/>
    <property type="match status" value="1"/>
</dbReference>
<evidence type="ECO:0000259" key="7">
    <source>
        <dbReference type="Pfam" id="PF24986"/>
    </source>
</evidence>
<dbReference type="InterPro" id="IPR056792">
    <property type="entry name" value="PRC_RimM"/>
</dbReference>
<dbReference type="PANTHER" id="PTHR33692">
    <property type="entry name" value="RIBOSOME MATURATION FACTOR RIMM"/>
    <property type="match status" value="1"/>
</dbReference>
<dbReference type="GO" id="GO:0005840">
    <property type="term" value="C:ribosome"/>
    <property type="evidence" value="ECO:0007669"/>
    <property type="project" value="InterPro"/>
</dbReference>
<dbReference type="Pfam" id="PF01782">
    <property type="entry name" value="RimM"/>
    <property type="match status" value="1"/>
</dbReference>
<keyword evidence="4 5" id="KW-0143">Chaperone</keyword>
<comment type="subunit">
    <text evidence="5">Binds ribosomal protein uS19.</text>
</comment>
<dbReference type="Gene3D" id="2.40.30.60">
    <property type="entry name" value="RimM"/>
    <property type="match status" value="1"/>
</dbReference>
<keyword evidence="2 5" id="KW-0690">Ribosome biogenesis</keyword>
<dbReference type="GO" id="GO:0006364">
    <property type="term" value="P:rRNA processing"/>
    <property type="evidence" value="ECO:0007669"/>
    <property type="project" value="UniProtKB-UniRule"/>
</dbReference>
<dbReference type="GO" id="GO:0005737">
    <property type="term" value="C:cytoplasm"/>
    <property type="evidence" value="ECO:0007669"/>
    <property type="project" value="UniProtKB-SubCell"/>
</dbReference>
<dbReference type="InterPro" id="IPR009000">
    <property type="entry name" value="Transl_B-barrel_sf"/>
</dbReference>
<name>E6W6E5_DESIS</name>
<dbReference type="InterPro" id="IPR011033">
    <property type="entry name" value="PRC_barrel-like_sf"/>
</dbReference>
<comment type="subcellular location">
    <subcellularLocation>
        <location evidence="5">Cytoplasm</location>
    </subcellularLocation>
</comment>
<dbReference type="Gene3D" id="2.30.30.240">
    <property type="entry name" value="PRC-barrel domain"/>
    <property type="match status" value="1"/>
</dbReference>
<dbReference type="NCBIfam" id="TIGR02273">
    <property type="entry name" value="16S_RimM"/>
    <property type="match status" value="1"/>
</dbReference>
<dbReference type="GO" id="GO:0043022">
    <property type="term" value="F:ribosome binding"/>
    <property type="evidence" value="ECO:0007669"/>
    <property type="project" value="InterPro"/>
</dbReference>
<sequence length="166" mass="18809">MLSIARITKTRGLRGELQLFSLFNEPGRFEGLKHLHIGGVRFAVSRLRIADSQRLVVSLKGVDTIEQAEELVGQDACLPVDEIPRYEDEYFDFELQKLRVINDDGEELGSLTQIIHTGAKDVYEILSPGGKRWMIPANHEFIPEINLEEGYMLVRPIPGMMDEDAL</sequence>
<dbReference type="eggNOG" id="COG0806">
    <property type="taxonomic scope" value="Bacteria"/>
</dbReference>
<evidence type="ECO:0000256" key="2">
    <source>
        <dbReference type="ARBA" id="ARBA00022517"/>
    </source>
</evidence>
<dbReference type="STRING" id="653733.Selin_2569"/>
<dbReference type="InterPro" id="IPR011961">
    <property type="entry name" value="RimM"/>
</dbReference>
<dbReference type="SUPFAM" id="SSF50346">
    <property type="entry name" value="PRC-barrel domain"/>
    <property type="match status" value="1"/>
</dbReference>
<dbReference type="PANTHER" id="PTHR33692:SF1">
    <property type="entry name" value="RIBOSOME MATURATION FACTOR RIMM"/>
    <property type="match status" value="1"/>
</dbReference>
<accession>E6W6E5</accession>
<reference evidence="8 9" key="1">
    <citation type="submission" date="2010-12" db="EMBL/GenBank/DDBJ databases">
        <title>Complete sequence of Desulfurispirillum indicum S5.</title>
        <authorList>
            <consortium name="US DOE Joint Genome Institute"/>
            <person name="Lucas S."/>
            <person name="Copeland A."/>
            <person name="Lapidus A."/>
            <person name="Cheng J.-F."/>
            <person name="Goodwin L."/>
            <person name="Pitluck S."/>
            <person name="Chertkov O."/>
            <person name="Held B."/>
            <person name="Detter J.C."/>
            <person name="Han C."/>
            <person name="Tapia R."/>
            <person name="Land M."/>
            <person name="Hauser L."/>
            <person name="Kyrpides N."/>
            <person name="Ivanova N."/>
            <person name="Mikhailova N."/>
            <person name="Haggblom M."/>
            <person name="Rauschenbach I."/>
            <person name="Bini E."/>
            <person name="Woyke T."/>
        </authorList>
    </citation>
    <scope>NUCLEOTIDE SEQUENCE [LARGE SCALE GENOMIC DNA]</scope>
    <source>
        <strain evidence="9">ATCC BAA-1389 / DSM 22839 / S5</strain>
    </source>
</reference>
<evidence type="ECO:0000313" key="9">
    <source>
        <dbReference type="Proteomes" id="UP000002572"/>
    </source>
</evidence>
<evidence type="ECO:0000256" key="1">
    <source>
        <dbReference type="ARBA" id="ARBA00022490"/>
    </source>
</evidence>
<dbReference type="InterPro" id="IPR036976">
    <property type="entry name" value="RimM_N_sf"/>
</dbReference>
<keyword evidence="9" id="KW-1185">Reference proteome</keyword>
<evidence type="ECO:0000256" key="3">
    <source>
        <dbReference type="ARBA" id="ARBA00022552"/>
    </source>
</evidence>
<dbReference type="HOGENOM" id="CLU_077636_0_0_0"/>
<evidence type="ECO:0000256" key="4">
    <source>
        <dbReference type="ARBA" id="ARBA00023186"/>
    </source>
</evidence>
<feature type="domain" description="RimM N-terminal" evidence="6">
    <location>
        <begin position="4"/>
        <end position="80"/>
    </location>
</feature>
<dbReference type="Pfam" id="PF24986">
    <property type="entry name" value="PRC_RimM"/>
    <property type="match status" value="1"/>
</dbReference>
<comment type="similarity">
    <text evidence="5">Belongs to the RimM family.</text>
</comment>
<proteinExistence type="inferred from homology"/>
<dbReference type="Proteomes" id="UP000002572">
    <property type="component" value="Chromosome"/>
</dbReference>
<organism evidence="8 9">
    <name type="scientific">Desulfurispirillum indicum (strain ATCC BAA-1389 / DSM 22839 / S5)</name>
    <dbReference type="NCBI Taxonomy" id="653733"/>
    <lineage>
        <taxon>Bacteria</taxon>
        <taxon>Pseudomonadati</taxon>
        <taxon>Chrysiogenota</taxon>
        <taxon>Chrysiogenia</taxon>
        <taxon>Chrysiogenales</taxon>
        <taxon>Chrysiogenaceae</taxon>
        <taxon>Desulfurispirillum</taxon>
    </lineage>
</organism>
<evidence type="ECO:0000256" key="5">
    <source>
        <dbReference type="HAMAP-Rule" id="MF_00014"/>
    </source>
</evidence>
<evidence type="ECO:0000313" key="8">
    <source>
        <dbReference type="EMBL" id="ADU67280.1"/>
    </source>
</evidence>
<feature type="domain" description="Ribosome maturation factor RimM PRC barrel" evidence="7">
    <location>
        <begin position="95"/>
        <end position="156"/>
    </location>
</feature>
<dbReference type="KEGG" id="din:Selin_2569"/>